<dbReference type="InterPro" id="IPR017857">
    <property type="entry name" value="Coagulation_fac-like_Gla_dom"/>
</dbReference>
<dbReference type="InterPro" id="IPR000152">
    <property type="entry name" value="EGF-type_Asp/Asn_hydroxyl_site"/>
</dbReference>
<proteinExistence type="predicted"/>
<dbReference type="Pfam" id="PF00008">
    <property type="entry name" value="EGF"/>
    <property type="match status" value="1"/>
</dbReference>
<dbReference type="GO" id="GO:0005615">
    <property type="term" value="C:extracellular space"/>
    <property type="evidence" value="ECO:0007669"/>
    <property type="project" value="TreeGrafter"/>
</dbReference>
<feature type="disulfide bond" evidence="10">
    <location>
        <begin position="123"/>
        <end position="132"/>
    </location>
</feature>
<dbReference type="SMART" id="SM00179">
    <property type="entry name" value="EGF_CA"/>
    <property type="match status" value="1"/>
</dbReference>
<dbReference type="EMBL" id="JAINUF010000009">
    <property type="protein sequence ID" value="KAJ8350851.1"/>
    <property type="molecule type" value="Genomic_DNA"/>
</dbReference>
<dbReference type="InterPro" id="IPR009003">
    <property type="entry name" value="Peptidase_S1_PA"/>
</dbReference>
<dbReference type="InterPro" id="IPR001881">
    <property type="entry name" value="EGF-like_Ca-bd_dom"/>
</dbReference>
<keyword evidence="4 10" id="KW-0245">EGF-like domain</keyword>
<evidence type="ECO:0000256" key="9">
    <source>
        <dbReference type="ARBA" id="ARBA00023180"/>
    </source>
</evidence>
<dbReference type="PROSITE" id="PS00011">
    <property type="entry name" value="GLA_1"/>
    <property type="match status" value="1"/>
</dbReference>
<dbReference type="FunFam" id="2.10.25.10:FF:000513">
    <property type="entry name" value="Coagulation factor VII"/>
    <property type="match status" value="1"/>
</dbReference>
<dbReference type="PROSITE" id="PS50998">
    <property type="entry name" value="GLA_2"/>
    <property type="match status" value="1"/>
</dbReference>
<evidence type="ECO:0000256" key="10">
    <source>
        <dbReference type="PROSITE-ProRule" id="PRU00076"/>
    </source>
</evidence>
<dbReference type="GO" id="GO:0005509">
    <property type="term" value="F:calcium ion binding"/>
    <property type="evidence" value="ECO:0007669"/>
    <property type="project" value="InterPro"/>
</dbReference>
<dbReference type="SUPFAM" id="SSF57630">
    <property type="entry name" value="GLA-domain"/>
    <property type="match status" value="1"/>
</dbReference>
<dbReference type="InterPro" id="IPR000742">
    <property type="entry name" value="EGF"/>
</dbReference>
<dbReference type="Pfam" id="PF00594">
    <property type="entry name" value="Gla"/>
    <property type="match status" value="1"/>
</dbReference>
<evidence type="ECO:0000256" key="7">
    <source>
        <dbReference type="ARBA" id="ARBA00022837"/>
    </source>
</evidence>
<protein>
    <submittedName>
        <fullName evidence="14">Uncharacterized protein</fullName>
    </submittedName>
</protein>
<evidence type="ECO:0000256" key="1">
    <source>
        <dbReference type="ARBA" id="ARBA00004613"/>
    </source>
</evidence>
<evidence type="ECO:0000256" key="2">
    <source>
        <dbReference type="ARBA" id="ARBA00022479"/>
    </source>
</evidence>
<organism evidence="14 15">
    <name type="scientific">Synaphobranchus kaupii</name>
    <name type="common">Kaup's arrowtooth eel</name>
    <dbReference type="NCBI Taxonomy" id="118154"/>
    <lineage>
        <taxon>Eukaryota</taxon>
        <taxon>Metazoa</taxon>
        <taxon>Chordata</taxon>
        <taxon>Craniata</taxon>
        <taxon>Vertebrata</taxon>
        <taxon>Euteleostomi</taxon>
        <taxon>Actinopterygii</taxon>
        <taxon>Neopterygii</taxon>
        <taxon>Teleostei</taxon>
        <taxon>Anguilliformes</taxon>
        <taxon>Synaphobranchidae</taxon>
        <taxon>Synaphobranchus</taxon>
    </lineage>
</organism>
<dbReference type="InterPro" id="IPR001254">
    <property type="entry name" value="Trypsin_dom"/>
</dbReference>
<keyword evidence="8 10" id="KW-1015">Disulfide bond</keyword>
<dbReference type="GO" id="GO:0006508">
    <property type="term" value="P:proteolysis"/>
    <property type="evidence" value="ECO:0007669"/>
    <property type="project" value="InterPro"/>
</dbReference>
<dbReference type="FunFam" id="4.10.740.10:FF:000001">
    <property type="entry name" value="vitamin K-dependent protein S"/>
    <property type="match status" value="1"/>
</dbReference>
<dbReference type="OrthoDB" id="10004439at2759"/>
<name>A0A9Q1F4L4_SYNKA</name>
<dbReference type="SUPFAM" id="SSF50494">
    <property type="entry name" value="Trypsin-like serine proteases"/>
    <property type="match status" value="1"/>
</dbReference>
<sequence>MRVMESHTQRATLRYLLLFLCWISVSLGTHGAIVFLSRPQASGVLTHRARRANSMFEELKRPNLERECLEETCSYEEAKEIFSVAEQLDDFWKSYSEEDACESIPCQNGATCQDQVNSYTCICPCGFEGKDCGTEIQDSFGCMYRNGGCEHFCTEGRGPQHHCSCAPGYSLADDNSSCLPEVPFPCGRVVERPGPRIVRGDVCPKGECPWQAMLEYQGKYSCGGIILDDLWVLTGRALCVANPRVSAEHYRG</sequence>
<dbReference type="CDD" id="cd00054">
    <property type="entry name" value="EGF_CA"/>
    <property type="match status" value="1"/>
</dbReference>
<dbReference type="SUPFAM" id="SSF57196">
    <property type="entry name" value="EGF/Laminin"/>
    <property type="match status" value="2"/>
</dbReference>
<evidence type="ECO:0000256" key="3">
    <source>
        <dbReference type="ARBA" id="ARBA00022525"/>
    </source>
</evidence>
<keyword evidence="15" id="KW-1185">Reference proteome</keyword>
<keyword evidence="7" id="KW-0106">Calcium</keyword>
<reference evidence="14" key="1">
    <citation type="journal article" date="2023" name="Science">
        <title>Genome structures resolve the early diversification of teleost fishes.</title>
        <authorList>
            <person name="Parey E."/>
            <person name="Louis A."/>
            <person name="Montfort J."/>
            <person name="Bouchez O."/>
            <person name="Roques C."/>
            <person name="Iampietro C."/>
            <person name="Lluch J."/>
            <person name="Castinel A."/>
            <person name="Donnadieu C."/>
            <person name="Desvignes T."/>
            <person name="Floi Bucao C."/>
            <person name="Jouanno E."/>
            <person name="Wen M."/>
            <person name="Mejri S."/>
            <person name="Dirks R."/>
            <person name="Jansen H."/>
            <person name="Henkel C."/>
            <person name="Chen W.J."/>
            <person name="Zahm M."/>
            <person name="Cabau C."/>
            <person name="Klopp C."/>
            <person name="Thompson A.W."/>
            <person name="Robinson-Rechavi M."/>
            <person name="Braasch I."/>
            <person name="Lecointre G."/>
            <person name="Bobe J."/>
            <person name="Postlethwait J.H."/>
            <person name="Berthelot C."/>
            <person name="Roest Crollius H."/>
            <person name="Guiguen Y."/>
        </authorList>
    </citation>
    <scope>NUCLEOTIDE SEQUENCE</scope>
    <source>
        <strain evidence="14">WJC10195</strain>
    </source>
</reference>
<evidence type="ECO:0000313" key="14">
    <source>
        <dbReference type="EMBL" id="KAJ8350851.1"/>
    </source>
</evidence>
<dbReference type="AlphaFoldDB" id="A0A9Q1F4L4"/>
<comment type="caution">
    <text evidence="14">The sequence shown here is derived from an EMBL/GenBank/DDBJ whole genome shotgun (WGS) entry which is preliminary data.</text>
</comment>
<evidence type="ECO:0000256" key="6">
    <source>
        <dbReference type="ARBA" id="ARBA00022737"/>
    </source>
</evidence>
<dbReference type="Gene3D" id="4.10.740.10">
    <property type="entry name" value="Coagulation Factor IX"/>
    <property type="match status" value="1"/>
</dbReference>
<dbReference type="SMART" id="SM00181">
    <property type="entry name" value="EGF"/>
    <property type="match status" value="2"/>
</dbReference>
<dbReference type="InterPro" id="IPR043504">
    <property type="entry name" value="Peptidase_S1_PA_chymotrypsin"/>
</dbReference>
<evidence type="ECO:0000256" key="5">
    <source>
        <dbReference type="ARBA" id="ARBA00022729"/>
    </source>
</evidence>
<dbReference type="InterPro" id="IPR035972">
    <property type="entry name" value="GLA-like_dom_SF"/>
</dbReference>
<comment type="caution">
    <text evidence="10">Lacks conserved residue(s) required for the propagation of feature annotation.</text>
</comment>
<feature type="signal peptide" evidence="11">
    <location>
        <begin position="1"/>
        <end position="28"/>
    </location>
</feature>
<keyword evidence="5 11" id="KW-0732">Signal</keyword>
<dbReference type="Pfam" id="PF00089">
    <property type="entry name" value="Trypsin"/>
    <property type="match status" value="1"/>
</dbReference>
<accession>A0A9Q1F4L4</accession>
<dbReference type="PRINTS" id="PR00010">
    <property type="entry name" value="EGFBLOOD"/>
</dbReference>
<dbReference type="FunFam" id="2.10.25.10:FF:000123">
    <property type="entry name" value="Crumbs homolog 1 (Drosophila)"/>
    <property type="match status" value="1"/>
</dbReference>
<dbReference type="PANTHER" id="PTHR24278">
    <property type="entry name" value="COAGULATION FACTOR"/>
    <property type="match status" value="1"/>
</dbReference>
<dbReference type="PRINTS" id="PR00001">
    <property type="entry name" value="GLABLOOD"/>
</dbReference>
<keyword evidence="9" id="KW-0325">Glycoprotein</keyword>
<evidence type="ECO:0000259" key="12">
    <source>
        <dbReference type="PROSITE" id="PS50026"/>
    </source>
</evidence>
<dbReference type="Proteomes" id="UP001152622">
    <property type="component" value="Chromosome 9"/>
</dbReference>
<feature type="domain" description="EGF-like" evidence="12">
    <location>
        <begin position="97"/>
        <end position="133"/>
    </location>
</feature>
<feature type="chain" id="PRO_5040388467" evidence="11">
    <location>
        <begin position="29"/>
        <end position="252"/>
    </location>
</feature>
<evidence type="ECO:0000256" key="8">
    <source>
        <dbReference type="ARBA" id="ARBA00023157"/>
    </source>
</evidence>
<dbReference type="PROSITE" id="PS00022">
    <property type="entry name" value="EGF_1"/>
    <property type="match status" value="1"/>
</dbReference>
<dbReference type="InterPro" id="IPR000294">
    <property type="entry name" value="GLA_domain"/>
</dbReference>
<keyword evidence="2" id="KW-0301">Gamma-carboxyglutamic acid</keyword>
<evidence type="ECO:0000256" key="11">
    <source>
        <dbReference type="SAM" id="SignalP"/>
    </source>
</evidence>
<dbReference type="PROSITE" id="PS01186">
    <property type="entry name" value="EGF_2"/>
    <property type="match status" value="1"/>
</dbReference>
<dbReference type="PROSITE" id="PS50026">
    <property type="entry name" value="EGF_3"/>
    <property type="match status" value="1"/>
</dbReference>
<dbReference type="GO" id="GO:0004252">
    <property type="term" value="F:serine-type endopeptidase activity"/>
    <property type="evidence" value="ECO:0007669"/>
    <property type="project" value="InterPro"/>
</dbReference>
<dbReference type="SMART" id="SM00069">
    <property type="entry name" value="GLA"/>
    <property type="match status" value="1"/>
</dbReference>
<keyword evidence="6" id="KW-0677">Repeat</keyword>
<dbReference type="Gene3D" id="2.10.25.10">
    <property type="entry name" value="Laminin"/>
    <property type="match status" value="2"/>
</dbReference>
<evidence type="ECO:0000256" key="4">
    <source>
        <dbReference type="ARBA" id="ARBA00022536"/>
    </source>
</evidence>
<dbReference type="PROSITE" id="PS00010">
    <property type="entry name" value="ASX_HYDROXYL"/>
    <property type="match status" value="1"/>
</dbReference>
<comment type="subcellular location">
    <subcellularLocation>
        <location evidence="1">Secreted</location>
    </subcellularLocation>
</comment>
<gene>
    <name evidence="14" type="ORF">SKAU_G00259810</name>
</gene>
<dbReference type="Pfam" id="PF14670">
    <property type="entry name" value="FXa_inhibition"/>
    <property type="match status" value="1"/>
</dbReference>
<dbReference type="InterPro" id="IPR050442">
    <property type="entry name" value="Peptidase_S1_coag_factors"/>
</dbReference>
<dbReference type="Gene3D" id="2.40.10.10">
    <property type="entry name" value="Trypsin-like serine proteases"/>
    <property type="match status" value="1"/>
</dbReference>
<keyword evidence="3" id="KW-0964">Secreted</keyword>
<dbReference type="PANTHER" id="PTHR24278:SF34">
    <property type="entry name" value="COAGULATION FACTOR VII,-LIKE"/>
    <property type="match status" value="1"/>
</dbReference>
<feature type="domain" description="Gla" evidence="13">
    <location>
        <begin position="51"/>
        <end position="97"/>
    </location>
</feature>
<evidence type="ECO:0000313" key="15">
    <source>
        <dbReference type="Proteomes" id="UP001152622"/>
    </source>
</evidence>
<evidence type="ECO:0000259" key="13">
    <source>
        <dbReference type="PROSITE" id="PS50998"/>
    </source>
</evidence>